<protein>
    <recommendedName>
        <fullName evidence="2">Apple domain-containing protein</fullName>
    </recommendedName>
</protein>
<dbReference type="OrthoDB" id="424610at2759"/>
<organism evidence="3 4">
    <name type="scientific">Friedmanniomyces endolithicus</name>
    <dbReference type="NCBI Taxonomy" id="329885"/>
    <lineage>
        <taxon>Eukaryota</taxon>
        <taxon>Fungi</taxon>
        <taxon>Dikarya</taxon>
        <taxon>Ascomycota</taxon>
        <taxon>Pezizomycotina</taxon>
        <taxon>Dothideomycetes</taxon>
        <taxon>Dothideomycetidae</taxon>
        <taxon>Mycosphaerellales</taxon>
        <taxon>Teratosphaeriaceae</taxon>
        <taxon>Friedmanniomyces</taxon>
    </lineage>
</organism>
<comment type="caution">
    <text evidence="3">The sequence shown here is derived from an EMBL/GenBank/DDBJ whole genome shotgun (WGS) entry which is preliminary data.</text>
</comment>
<gene>
    <name evidence="3" type="ORF">B0A54_03171</name>
</gene>
<dbReference type="Proteomes" id="UP000310066">
    <property type="component" value="Unassembled WGS sequence"/>
</dbReference>
<sequence length="445" mass="42865">MTNSTTISTSSTSTLPACGAASASGTAGANSTCADPYGNTFNVTSGRVYVGTVSVRAVRPNLNSCLTTCDTTAGCQAANYNSTSGECDLLSKVTSVKVVTGAAAAGLEAAQRPPNAMTIYTAPPMTTATTTTPSNSSTFTGVNSGGPGPVNSASLSGISSASYSSTGTAASPGGSMSTSMTGAMSSPYPSSMSSGTMGSTGTSATGASIPGYMSSSTGTSMMSGMGSSSMQMSGSSGSGGMTVTVSPIPASSSMSGGSGTSSSQTTTPSPVSSGPPCPAYNNTTYTDSQSTSYTVYCNSTYSGTVLSRTPASALRRAAFPYVSAAEDCLASCDSTAACMSISSTTQTCTLMSDVGSLTPDTSGMGAVAARKGATSYGGSGGMGGSGSGNGSGSGSGNGATGSVVTVTVCAAQRTTTVFTTATLTTCPAAGCTTLPGRAAGMIGMY</sequence>
<evidence type="ECO:0000259" key="2">
    <source>
        <dbReference type="PROSITE" id="PS50948"/>
    </source>
</evidence>
<reference evidence="3 4" key="1">
    <citation type="submission" date="2017-03" db="EMBL/GenBank/DDBJ databases">
        <title>Genomes of endolithic fungi from Antarctica.</title>
        <authorList>
            <person name="Coleine C."/>
            <person name="Masonjones S."/>
            <person name="Stajich J.E."/>
        </authorList>
    </citation>
    <scope>NUCLEOTIDE SEQUENCE [LARGE SCALE GENOMIC DNA]</scope>
    <source>
        <strain evidence="3 4">CCFEE 5311</strain>
    </source>
</reference>
<feature type="compositionally biased region" description="Low complexity" evidence="1">
    <location>
        <begin position="126"/>
        <end position="140"/>
    </location>
</feature>
<feature type="domain" description="Apple" evidence="2">
    <location>
        <begin position="33"/>
        <end position="111"/>
    </location>
</feature>
<feature type="region of interest" description="Disordered" evidence="1">
    <location>
        <begin position="126"/>
        <end position="283"/>
    </location>
</feature>
<dbReference type="InterPro" id="IPR003609">
    <property type="entry name" value="Pan_app"/>
</dbReference>
<dbReference type="SUPFAM" id="SSF57414">
    <property type="entry name" value="Hairpin loop containing domain-like"/>
    <property type="match status" value="1"/>
</dbReference>
<evidence type="ECO:0000313" key="4">
    <source>
        <dbReference type="Proteomes" id="UP000310066"/>
    </source>
</evidence>
<proteinExistence type="predicted"/>
<dbReference type="Pfam" id="PF00024">
    <property type="entry name" value="PAN_1"/>
    <property type="match status" value="1"/>
</dbReference>
<feature type="compositionally biased region" description="Low complexity" evidence="1">
    <location>
        <begin position="152"/>
        <end position="235"/>
    </location>
</feature>
<dbReference type="Gene3D" id="3.50.4.10">
    <property type="entry name" value="Hepatocyte Growth Factor"/>
    <property type="match status" value="1"/>
</dbReference>
<dbReference type="STRING" id="329885.A0A4U0V7T1"/>
<evidence type="ECO:0000313" key="3">
    <source>
        <dbReference type="EMBL" id="TKA44881.1"/>
    </source>
</evidence>
<dbReference type="AlphaFoldDB" id="A0A4U0V7T1"/>
<dbReference type="EMBL" id="NAJP01000013">
    <property type="protein sequence ID" value="TKA44881.1"/>
    <property type="molecule type" value="Genomic_DNA"/>
</dbReference>
<name>A0A4U0V7T1_9PEZI</name>
<evidence type="ECO:0000256" key="1">
    <source>
        <dbReference type="SAM" id="MobiDB-lite"/>
    </source>
</evidence>
<dbReference type="PROSITE" id="PS50948">
    <property type="entry name" value="PAN"/>
    <property type="match status" value="1"/>
</dbReference>
<accession>A0A4U0V7T1</accession>
<feature type="compositionally biased region" description="Low complexity" evidence="1">
    <location>
        <begin position="246"/>
        <end position="272"/>
    </location>
</feature>